<name>A0A0H3A921_NITV4</name>
<keyword evidence="3" id="KW-0133">Cell shape</keyword>
<dbReference type="InterPro" id="IPR003447">
    <property type="entry name" value="FEMABX"/>
</dbReference>
<dbReference type="GO" id="GO:0008360">
    <property type="term" value="P:regulation of cell shape"/>
    <property type="evidence" value="ECO:0007669"/>
    <property type="project" value="UniProtKB-KW"/>
</dbReference>
<evidence type="ECO:0000256" key="1">
    <source>
        <dbReference type="ARBA" id="ARBA00009943"/>
    </source>
</evidence>
<evidence type="ECO:0000313" key="8">
    <source>
        <dbReference type="Proteomes" id="UP000009173"/>
    </source>
</evidence>
<sequence length="359" mass="40149">MVDLSRKKTQALLPTDILFQTPYWAQVKTRLGMESHAFDIRSSGPWGDVLVLLRRFGRHRVAIVPQGPEVAPPHEDYGVYLESFSLALAEGLGPDVAFIRYDLPWVSPYADEMHGEGWNAFPEARLRELRMNMGTRHWNLRKSFQDLTVASSLVVDITGEEAAVLERMKPKTRYNIGLARRKGVAVREVGRESLPQFHALYRQTAIRNGFEPCSITHFSAMFHALCDGAGSTELLFLLATHGTDILAGCIVGLAGRTANFLYGASGNVKRNLMAPYLMHWTAMCHARDRGCHDYEMGAVPPGHDPAHPFHGLYRFKTGFGGRVALRSGSWDYPLDHAAYRDFCNAESLYRTDAAPGRTQ</sequence>
<dbReference type="GO" id="GO:0009252">
    <property type="term" value="P:peptidoglycan biosynthetic process"/>
    <property type="evidence" value="ECO:0007669"/>
    <property type="project" value="UniProtKB-KW"/>
</dbReference>
<dbReference type="GO" id="GO:0071555">
    <property type="term" value="P:cell wall organization"/>
    <property type="evidence" value="ECO:0007669"/>
    <property type="project" value="UniProtKB-KW"/>
</dbReference>
<dbReference type="EMBL" id="CP000527">
    <property type="protein sequence ID" value="ABM27982.1"/>
    <property type="molecule type" value="Genomic_DNA"/>
</dbReference>
<dbReference type="KEGG" id="dvl:Dvul_0961"/>
<dbReference type="Proteomes" id="UP000009173">
    <property type="component" value="Chromosome"/>
</dbReference>
<evidence type="ECO:0000256" key="6">
    <source>
        <dbReference type="ARBA" id="ARBA00023316"/>
    </source>
</evidence>
<dbReference type="HOGENOM" id="CLU_048411_0_0_7"/>
<dbReference type="PANTHER" id="PTHR36174">
    <property type="entry name" value="LIPID II:GLYCINE GLYCYLTRANSFERASE"/>
    <property type="match status" value="1"/>
</dbReference>
<dbReference type="AlphaFoldDB" id="A0A0H3A921"/>
<proteinExistence type="inferred from homology"/>
<dbReference type="SUPFAM" id="SSF55729">
    <property type="entry name" value="Acyl-CoA N-acyltransferases (Nat)"/>
    <property type="match status" value="1"/>
</dbReference>
<keyword evidence="6" id="KW-0961">Cell wall biogenesis/degradation</keyword>
<evidence type="ECO:0000256" key="5">
    <source>
        <dbReference type="ARBA" id="ARBA00023315"/>
    </source>
</evidence>
<gene>
    <name evidence="7" type="ordered locus">Dvul_0961</name>
</gene>
<evidence type="ECO:0000313" key="7">
    <source>
        <dbReference type="EMBL" id="ABM27982.1"/>
    </source>
</evidence>
<dbReference type="GO" id="GO:0016755">
    <property type="term" value="F:aminoacyltransferase activity"/>
    <property type="evidence" value="ECO:0007669"/>
    <property type="project" value="InterPro"/>
</dbReference>
<keyword evidence="2" id="KW-0808">Transferase</keyword>
<keyword evidence="4" id="KW-0573">Peptidoglycan synthesis</keyword>
<protein>
    <submittedName>
        <fullName evidence="7">Methicillin resistance protein</fullName>
    </submittedName>
</protein>
<evidence type="ECO:0000256" key="4">
    <source>
        <dbReference type="ARBA" id="ARBA00022984"/>
    </source>
</evidence>
<dbReference type="RefSeq" id="WP_011791953.1">
    <property type="nucleotide sequence ID" value="NC_008751.1"/>
</dbReference>
<dbReference type="InterPro" id="IPR016181">
    <property type="entry name" value="Acyl_CoA_acyltransferase"/>
</dbReference>
<organism evidence="7 8">
    <name type="scientific">Nitratidesulfovibrio vulgaris (strain DP4)</name>
    <name type="common">Desulfovibrio vulgaris</name>
    <dbReference type="NCBI Taxonomy" id="391774"/>
    <lineage>
        <taxon>Bacteria</taxon>
        <taxon>Pseudomonadati</taxon>
        <taxon>Thermodesulfobacteriota</taxon>
        <taxon>Desulfovibrionia</taxon>
        <taxon>Desulfovibrionales</taxon>
        <taxon>Desulfovibrionaceae</taxon>
        <taxon>Nitratidesulfovibrio</taxon>
    </lineage>
</organism>
<accession>A0A0H3A921</accession>
<dbReference type="InterPro" id="IPR050644">
    <property type="entry name" value="PG_Glycine_Bridge_Synth"/>
</dbReference>
<dbReference type="PANTHER" id="PTHR36174:SF1">
    <property type="entry name" value="LIPID II:GLYCINE GLYCYLTRANSFERASE"/>
    <property type="match status" value="1"/>
</dbReference>
<comment type="similarity">
    <text evidence="1">Belongs to the FemABX family.</text>
</comment>
<dbReference type="Gene3D" id="3.40.630.30">
    <property type="match status" value="1"/>
</dbReference>
<dbReference type="Pfam" id="PF02388">
    <property type="entry name" value="FemAB"/>
    <property type="match status" value="2"/>
</dbReference>
<evidence type="ECO:0000256" key="2">
    <source>
        <dbReference type="ARBA" id="ARBA00022679"/>
    </source>
</evidence>
<dbReference type="PROSITE" id="PS51191">
    <property type="entry name" value="FEMABX"/>
    <property type="match status" value="1"/>
</dbReference>
<keyword evidence="5" id="KW-0012">Acyltransferase</keyword>
<reference evidence="8" key="1">
    <citation type="journal article" date="2009" name="Environ. Microbiol.">
        <title>Contribution of mobile genetic elements to Desulfovibrio vulgaris genome plasticity.</title>
        <authorList>
            <person name="Walker C.B."/>
            <person name="Stolyar S."/>
            <person name="Chivian D."/>
            <person name="Pinel N."/>
            <person name="Gabster J.A."/>
            <person name="Dehal P.S."/>
            <person name="He Z."/>
            <person name="Yang Z.K."/>
            <person name="Yen H.C."/>
            <person name="Zhou J."/>
            <person name="Wall J.D."/>
            <person name="Hazen T.C."/>
            <person name="Arkin A.P."/>
            <person name="Stahl D.A."/>
        </authorList>
    </citation>
    <scope>NUCLEOTIDE SEQUENCE [LARGE SCALE GENOMIC DNA]</scope>
    <source>
        <strain evidence="8">DP4</strain>
    </source>
</reference>
<evidence type="ECO:0000256" key="3">
    <source>
        <dbReference type="ARBA" id="ARBA00022960"/>
    </source>
</evidence>